<dbReference type="Proteomes" id="UP001139522">
    <property type="component" value="Unassembled WGS sequence"/>
</dbReference>
<gene>
    <name evidence="1" type="ORF">M3I01_006670</name>
</gene>
<comment type="caution">
    <text evidence="1">The sequence shown here is derived from an EMBL/GenBank/DDBJ whole genome shotgun (WGS) entry which is preliminary data.</text>
</comment>
<protein>
    <recommendedName>
        <fullName evidence="3">Transposase IS30-like HTH domain-containing protein</fullName>
    </recommendedName>
</protein>
<proteinExistence type="predicted"/>
<accession>A0ABT5WE40</accession>
<evidence type="ECO:0000313" key="2">
    <source>
        <dbReference type="Proteomes" id="UP001139522"/>
    </source>
</evidence>
<reference evidence="1" key="1">
    <citation type="submission" date="2023-01" db="EMBL/GenBank/DDBJ databases">
        <title>Psychroserpens sp. MSW6 and Marinomonas sp. RSW2, isolated from seawater.</title>
        <authorList>
            <person name="Kristyanto S."/>
            <person name="Jung J."/>
            <person name="Kim J.M."/>
            <person name="Jeon C.O."/>
        </authorList>
    </citation>
    <scope>NUCLEOTIDE SEQUENCE</scope>
    <source>
        <strain evidence="1">RSW2</strain>
    </source>
</reference>
<dbReference type="RefSeq" id="WP_255896110.1">
    <property type="nucleotide sequence ID" value="NZ_JAMZEG020000002.1"/>
</dbReference>
<keyword evidence="2" id="KW-1185">Reference proteome</keyword>
<name>A0ABT5WE40_9GAMM</name>
<dbReference type="EMBL" id="JAMZEG020000002">
    <property type="protein sequence ID" value="MDE8602609.1"/>
    <property type="molecule type" value="Genomic_DNA"/>
</dbReference>
<evidence type="ECO:0000313" key="1">
    <source>
        <dbReference type="EMBL" id="MDE8602609.1"/>
    </source>
</evidence>
<organism evidence="1 2">
    <name type="scientific">Marinomonas maritima</name>
    <dbReference type="NCBI Taxonomy" id="2940935"/>
    <lineage>
        <taxon>Bacteria</taxon>
        <taxon>Pseudomonadati</taxon>
        <taxon>Pseudomonadota</taxon>
        <taxon>Gammaproteobacteria</taxon>
        <taxon>Oceanospirillales</taxon>
        <taxon>Oceanospirillaceae</taxon>
        <taxon>Marinomonas</taxon>
    </lineage>
</organism>
<evidence type="ECO:0008006" key="3">
    <source>
        <dbReference type="Google" id="ProtNLM"/>
    </source>
</evidence>
<sequence length="47" mass="5428">MARTIATKMERSNKTIAREFRRCPNNKYCTKTAHIYSSAIRAKAHSN</sequence>